<gene>
    <name evidence="5" type="ORF">CLIB1423_04S02630</name>
</gene>
<evidence type="ECO:0000259" key="4">
    <source>
        <dbReference type="PROSITE" id="PS50192"/>
    </source>
</evidence>
<dbReference type="EMBL" id="CAKXYY010000004">
    <property type="protein sequence ID" value="CAH2351640.1"/>
    <property type="molecule type" value="Genomic_DNA"/>
</dbReference>
<protein>
    <submittedName>
        <fullName evidence="5">Syntaxin Pep12p</fullName>
    </submittedName>
</protein>
<keyword evidence="3" id="KW-1133">Transmembrane helix</keyword>
<comment type="similarity">
    <text evidence="1">Belongs to the syntaxin family.</text>
</comment>
<dbReference type="PROSITE" id="PS50192">
    <property type="entry name" value="T_SNARE"/>
    <property type="match status" value="1"/>
</dbReference>
<dbReference type="GO" id="GO:0048278">
    <property type="term" value="P:vesicle docking"/>
    <property type="evidence" value="ECO:0007669"/>
    <property type="project" value="TreeGrafter"/>
</dbReference>
<feature type="transmembrane region" description="Helical" evidence="3">
    <location>
        <begin position="272"/>
        <end position="291"/>
    </location>
</feature>
<dbReference type="Pfam" id="PF05739">
    <property type="entry name" value="SNARE"/>
    <property type="match status" value="1"/>
</dbReference>
<dbReference type="PANTHER" id="PTHR19957">
    <property type="entry name" value="SYNTAXIN"/>
    <property type="match status" value="1"/>
</dbReference>
<dbReference type="GO" id="GO:0006896">
    <property type="term" value="P:Golgi to vacuole transport"/>
    <property type="evidence" value="ECO:0007669"/>
    <property type="project" value="TreeGrafter"/>
</dbReference>
<proteinExistence type="inferred from homology"/>
<dbReference type="Pfam" id="PF14523">
    <property type="entry name" value="Syntaxin_2"/>
    <property type="match status" value="1"/>
</dbReference>
<dbReference type="SUPFAM" id="SSF47661">
    <property type="entry name" value="t-snare proteins"/>
    <property type="match status" value="1"/>
</dbReference>
<dbReference type="GO" id="GO:0006906">
    <property type="term" value="P:vesicle fusion"/>
    <property type="evidence" value="ECO:0007669"/>
    <property type="project" value="TreeGrafter"/>
</dbReference>
<reference evidence="5" key="1">
    <citation type="submission" date="2022-03" db="EMBL/GenBank/DDBJ databases">
        <authorList>
            <person name="Legras J.-L."/>
            <person name="Devillers H."/>
            <person name="Grondin C."/>
        </authorList>
    </citation>
    <scope>NUCLEOTIDE SEQUENCE</scope>
    <source>
        <strain evidence="5">CLIB 1423</strain>
    </source>
</reference>
<evidence type="ECO:0000256" key="1">
    <source>
        <dbReference type="ARBA" id="ARBA00009063"/>
    </source>
</evidence>
<feature type="region of interest" description="Disordered" evidence="2">
    <location>
        <begin position="148"/>
        <end position="176"/>
    </location>
</feature>
<dbReference type="GO" id="GO:0012505">
    <property type="term" value="C:endomembrane system"/>
    <property type="evidence" value="ECO:0007669"/>
    <property type="project" value="TreeGrafter"/>
</dbReference>
<dbReference type="PROSITE" id="PS00914">
    <property type="entry name" value="SYNTAXIN"/>
    <property type="match status" value="1"/>
</dbReference>
<dbReference type="GO" id="GO:0000149">
    <property type="term" value="F:SNARE binding"/>
    <property type="evidence" value="ECO:0007669"/>
    <property type="project" value="TreeGrafter"/>
</dbReference>
<feature type="domain" description="T-SNARE coiled-coil homology" evidence="4">
    <location>
        <begin position="198"/>
        <end position="260"/>
    </location>
</feature>
<dbReference type="InterPro" id="IPR006011">
    <property type="entry name" value="Syntaxin_N"/>
</dbReference>
<keyword evidence="3" id="KW-0472">Membrane</keyword>
<dbReference type="GO" id="GO:0005484">
    <property type="term" value="F:SNAP receptor activity"/>
    <property type="evidence" value="ECO:0007669"/>
    <property type="project" value="InterPro"/>
</dbReference>
<dbReference type="Proteomes" id="UP000837801">
    <property type="component" value="Unassembled WGS sequence"/>
</dbReference>
<dbReference type="SMART" id="SM00397">
    <property type="entry name" value="t_SNARE"/>
    <property type="match status" value="1"/>
</dbReference>
<keyword evidence="3" id="KW-0812">Transmembrane</keyword>
<dbReference type="InterPro" id="IPR010989">
    <property type="entry name" value="SNARE"/>
</dbReference>
<comment type="caution">
    <text evidence="5">The sequence shown here is derived from an EMBL/GenBank/DDBJ whole genome shotgun (WGS) entry which is preliminary data.</text>
</comment>
<dbReference type="CDD" id="cd15840">
    <property type="entry name" value="SNARE_Qa"/>
    <property type="match status" value="1"/>
</dbReference>
<accession>A0A9P0QLX5</accession>
<name>A0A9P0QLX5_9ASCO</name>
<dbReference type="GO" id="GO:0006886">
    <property type="term" value="P:intracellular protein transport"/>
    <property type="evidence" value="ECO:0007669"/>
    <property type="project" value="InterPro"/>
</dbReference>
<keyword evidence="6" id="KW-1185">Reference proteome</keyword>
<evidence type="ECO:0000256" key="3">
    <source>
        <dbReference type="SAM" id="Phobius"/>
    </source>
</evidence>
<dbReference type="InterPro" id="IPR000727">
    <property type="entry name" value="T_SNARE_dom"/>
</dbReference>
<dbReference type="Gene3D" id="1.20.5.110">
    <property type="match status" value="1"/>
</dbReference>
<organism evidence="5 6">
    <name type="scientific">[Candida] railenensis</name>
    <dbReference type="NCBI Taxonomy" id="45579"/>
    <lineage>
        <taxon>Eukaryota</taxon>
        <taxon>Fungi</taxon>
        <taxon>Dikarya</taxon>
        <taxon>Ascomycota</taxon>
        <taxon>Saccharomycotina</taxon>
        <taxon>Pichiomycetes</taxon>
        <taxon>Debaryomycetaceae</taxon>
        <taxon>Kurtzmaniella</taxon>
    </lineage>
</organism>
<dbReference type="InterPro" id="IPR045242">
    <property type="entry name" value="Syntaxin"/>
</dbReference>
<evidence type="ECO:0000313" key="5">
    <source>
        <dbReference type="EMBL" id="CAH2351640.1"/>
    </source>
</evidence>
<dbReference type="OrthoDB" id="364348at2759"/>
<dbReference type="PANTHER" id="PTHR19957:SF38">
    <property type="entry name" value="LD27581P"/>
    <property type="match status" value="1"/>
</dbReference>
<evidence type="ECO:0000313" key="6">
    <source>
        <dbReference type="Proteomes" id="UP000837801"/>
    </source>
</evidence>
<dbReference type="AlphaFoldDB" id="A0A9P0QLX5"/>
<dbReference type="InterPro" id="IPR006012">
    <property type="entry name" value="Syntaxin/epimorphin_CS"/>
</dbReference>
<evidence type="ECO:0000256" key="2">
    <source>
        <dbReference type="SAM" id="MobiDB-lite"/>
    </source>
</evidence>
<sequence length="292" mass="32882">MSFNDLEAAESPRYVDFPEFEGYSQAIENNLYNINNNQIPALKKLLTQYDQLLAELDTFDLDKIQKISTKMSGLVTKTTSSFKNVNDSATKLNQYLNECASNHEDDDTLEYLRQKETILISLIKSSINQFSKQQKKIEAVEKEVKKRQESSVAASEHPGSASASDGAIGSGTAGSDQVQQSIQIDYEPVNAEELEEQSLLIQEREREIHQISQDITEINDIFSNLHELVTEQQTTIDSIEDNILQYSDDARGATVELRRAERYQKRNSGRMMCCLAILLGVLGMIIFIGVVL</sequence>
<dbReference type="GO" id="GO:0031201">
    <property type="term" value="C:SNARE complex"/>
    <property type="evidence" value="ECO:0007669"/>
    <property type="project" value="TreeGrafter"/>
</dbReference>